<dbReference type="Gene3D" id="3.40.630.10">
    <property type="entry name" value="Zn peptidases"/>
    <property type="match status" value="1"/>
</dbReference>
<sequence>MKKTNLLYITLIGFSLIGCKTQNTSNPKEEVLNTSETLQSTTADINYAFNTKALIEDIKTLSSDVYEGRRTGTKGAALAKDYIIQKFEKLGVMPLGSNYQQPFTFEAGKTYNATNVLGLIKGNTHTDKYIVLSAHYDHEGVKNGQIYNGADDDASGISALFAFAEYFAKNPPKHNVILAAFDGEELGLKGAYHFVKDNAIKQKNIVLNLNMDMISRSDDNQLFAVGSRYYPQLKPVLENFNDIGKVDLLIGHEGLGDGDNWTYSSDHAAFHKAKIPFIYFGVADHKDYHKPTDDFENIDQQFYKDAVQTIITAFTAFDSLEF</sequence>
<dbReference type="InterPro" id="IPR045175">
    <property type="entry name" value="M28_fam"/>
</dbReference>
<proteinExistence type="predicted"/>
<dbReference type="SUPFAM" id="SSF53187">
    <property type="entry name" value="Zn-dependent exopeptidases"/>
    <property type="match status" value="1"/>
</dbReference>
<dbReference type="EMBL" id="JACXXH010000003">
    <property type="protein sequence ID" value="MBD3863346.1"/>
    <property type="molecule type" value="Genomic_DNA"/>
</dbReference>
<dbReference type="Pfam" id="PF04389">
    <property type="entry name" value="Peptidase_M28"/>
    <property type="match status" value="1"/>
</dbReference>
<reference evidence="2 3" key="1">
    <citation type="submission" date="2020-09" db="EMBL/GenBank/DDBJ databases">
        <title>Bacillus nautilus sp. nov., Chryseoglobus crepusculi sp. nov, and Psychrobacter noctis sp. nov., isolated from deep-sea sponges from the equatorial Atlantic.</title>
        <authorList>
            <person name="Stennett H.L."/>
            <person name="Williams S.E."/>
        </authorList>
    </citation>
    <scope>NUCLEOTIDE SEQUENCE [LARGE SCALE GENOMIC DNA]</scope>
    <source>
        <strain evidence="2 3">28M-24</strain>
    </source>
</reference>
<comment type="caution">
    <text evidence="2">The sequence shown here is derived from an EMBL/GenBank/DDBJ whole genome shotgun (WGS) entry which is preliminary data.</text>
</comment>
<dbReference type="PANTHER" id="PTHR12147">
    <property type="entry name" value="METALLOPEPTIDASE M28 FAMILY MEMBER"/>
    <property type="match status" value="1"/>
</dbReference>
<organism evidence="2 3">
    <name type="scientific">Olleya marilimosa</name>
    <dbReference type="NCBI Taxonomy" id="272164"/>
    <lineage>
        <taxon>Bacteria</taxon>
        <taxon>Pseudomonadati</taxon>
        <taxon>Bacteroidota</taxon>
        <taxon>Flavobacteriia</taxon>
        <taxon>Flavobacteriales</taxon>
        <taxon>Flavobacteriaceae</taxon>
    </lineage>
</organism>
<evidence type="ECO:0000259" key="1">
    <source>
        <dbReference type="Pfam" id="PF04389"/>
    </source>
</evidence>
<dbReference type="PANTHER" id="PTHR12147:SF26">
    <property type="entry name" value="PEPTIDASE M28 DOMAIN-CONTAINING PROTEIN"/>
    <property type="match status" value="1"/>
</dbReference>
<keyword evidence="3" id="KW-1185">Reference proteome</keyword>
<dbReference type="Proteomes" id="UP000627521">
    <property type="component" value="Unassembled WGS sequence"/>
</dbReference>
<feature type="domain" description="Peptidase M28" evidence="1">
    <location>
        <begin position="115"/>
        <end position="311"/>
    </location>
</feature>
<dbReference type="PROSITE" id="PS51257">
    <property type="entry name" value="PROKAR_LIPOPROTEIN"/>
    <property type="match status" value="1"/>
</dbReference>
<gene>
    <name evidence="2" type="ORF">IEG06_07765</name>
</gene>
<dbReference type="RefSeq" id="WP_191099665.1">
    <property type="nucleotide sequence ID" value="NZ_JACXXF010000003.1"/>
</dbReference>
<name>A0ABR8LT30_9FLAO</name>
<protein>
    <submittedName>
        <fullName evidence="2">M28 family peptidase</fullName>
    </submittedName>
</protein>
<accession>A0ABR8LT30</accession>
<evidence type="ECO:0000313" key="3">
    <source>
        <dbReference type="Proteomes" id="UP000627521"/>
    </source>
</evidence>
<dbReference type="InterPro" id="IPR007484">
    <property type="entry name" value="Peptidase_M28"/>
</dbReference>
<evidence type="ECO:0000313" key="2">
    <source>
        <dbReference type="EMBL" id="MBD3863346.1"/>
    </source>
</evidence>